<dbReference type="AlphaFoldDB" id="A0A0A9CLB0"/>
<protein>
    <submittedName>
        <fullName evidence="1">Uncharacterized protein</fullName>
    </submittedName>
</protein>
<dbReference type="EMBL" id="GBRH01220816">
    <property type="protein sequence ID" value="JAD77079.1"/>
    <property type="molecule type" value="Transcribed_RNA"/>
</dbReference>
<sequence length="49" mass="5953">MPYNQIMGIINMRQQQKLSWLRHYVEQFKGMNALTNITMVRARLHHLLQ</sequence>
<accession>A0A0A9CLB0</accession>
<reference evidence="1" key="2">
    <citation type="journal article" date="2015" name="Data Brief">
        <title>Shoot transcriptome of the giant reed, Arundo donax.</title>
        <authorList>
            <person name="Barrero R.A."/>
            <person name="Guerrero F.D."/>
            <person name="Moolhuijzen P."/>
            <person name="Goolsby J.A."/>
            <person name="Tidwell J."/>
            <person name="Bellgard S.E."/>
            <person name="Bellgard M.I."/>
        </authorList>
    </citation>
    <scope>NUCLEOTIDE SEQUENCE</scope>
    <source>
        <tissue evidence="1">Shoot tissue taken approximately 20 cm above the soil surface</tissue>
    </source>
</reference>
<proteinExistence type="predicted"/>
<evidence type="ECO:0000313" key="1">
    <source>
        <dbReference type="EMBL" id="JAD77079.1"/>
    </source>
</evidence>
<name>A0A0A9CLB0_ARUDO</name>
<organism evidence="1">
    <name type="scientific">Arundo donax</name>
    <name type="common">Giant reed</name>
    <name type="synonym">Donax arundinaceus</name>
    <dbReference type="NCBI Taxonomy" id="35708"/>
    <lineage>
        <taxon>Eukaryota</taxon>
        <taxon>Viridiplantae</taxon>
        <taxon>Streptophyta</taxon>
        <taxon>Embryophyta</taxon>
        <taxon>Tracheophyta</taxon>
        <taxon>Spermatophyta</taxon>
        <taxon>Magnoliopsida</taxon>
        <taxon>Liliopsida</taxon>
        <taxon>Poales</taxon>
        <taxon>Poaceae</taxon>
        <taxon>PACMAD clade</taxon>
        <taxon>Arundinoideae</taxon>
        <taxon>Arundineae</taxon>
        <taxon>Arundo</taxon>
    </lineage>
</organism>
<reference evidence="1" key="1">
    <citation type="submission" date="2014-09" db="EMBL/GenBank/DDBJ databases">
        <authorList>
            <person name="Magalhaes I.L.F."/>
            <person name="Oliveira U."/>
            <person name="Santos F.R."/>
            <person name="Vidigal T.H.D.A."/>
            <person name="Brescovit A.D."/>
            <person name="Santos A.J."/>
        </authorList>
    </citation>
    <scope>NUCLEOTIDE SEQUENCE</scope>
    <source>
        <tissue evidence="1">Shoot tissue taken approximately 20 cm above the soil surface</tissue>
    </source>
</reference>